<accession>A0AAJ2K2Z2</accession>
<dbReference type="Proteomes" id="UP001250538">
    <property type="component" value="Unassembled WGS sequence"/>
</dbReference>
<evidence type="ECO:0000313" key="2">
    <source>
        <dbReference type="Proteomes" id="UP001250538"/>
    </source>
</evidence>
<gene>
    <name evidence="1" type="ORF">RQP50_23025</name>
</gene>
<comment type="caution">
    <text evidence="1">The sequence shown here is derived from an EMBL/GenBank/DDBJ whole genome shotgun (WGS) entry which is preliminary data.</text>
</comment>
<sequence>MRSGKIANADALLMPVRELVDYAVQWMERNRR</sequence>
<protein>
    <submittedName>
        <fullName evidence="1">Uncharacterized protein</fullName>
    </submittedName>
</protein>
<dbReference type="EMBL" id="JAVYAA010000006">
    <property type="protein sequence ID" value="MDT8979117.1"/>
    <property type="molecule type" value="Genomic_DNA"/>
</dbReference>
<dbReference type="InterPro" id="IPR028345">
    <property type="entry name" value="Antibiotic_NAT-like"/>
</dbReference>
<dbReference type="SUPFAM" id="SSF110710">
    <property type="entry name" value="TTHA0583/YokD-like"/>
    <property type="match status" value="1"/>
</dbReference>
<organism evidence="1 2">
    <name type="scientific">Paenibacillus suaedae</name>
    <dbReference type="NCBI Taxonomy" id="3077233"/>
    <lineage>
        <taxon>Bacteria</taxon>
        <taxon>Bacillati</taxon>
        <taxon>Bacillota</taxon>
        <taxon>Bacilli</taxon>
        <taxon>Bacillales</taxon>
        <taxon>Paenibacillaceae</taxon>
        <taxon>Paenibacillus</taxon>
    </lineage>
</organism>
<dbReference type="AlphaFoldDB" id="A0AAJ2K2Z2"/>
<evidence type="ECO:0000313" key="1">
    <source>
        <dbReference type="EMBL" id="MDT8979117.1"/>
    </source>
</evidence>
<keyword evidence="2" id="KW-1185">Reference proteome</keyword>
<name>A0AAJ2K2Z2_9BACL</name>
<reference evidence="2" key="1">
    <citation type="submission" date="2023-09" db="EMBL/GenBank/DDBJ databases">
        <title>Paenibacillus sp. chi10 Genome sequencing and assembly.</title>
        <authorList>
            <person name="Kim I."/>
        </authorList>
    </citation>
    <scope>NUCLEOTIDE SEQUENCE [LARGE SCALE GENOMIC DNA]</scope>
    <source>
        <strain evidence="2">chi10</strain>
    </source>
</reference>
<proteinExistence type="predicted"/>